<feature type="transmembrane region" description="Helical" evidence="1">
    <location>
        <begin position="98"/>
        <end position="121"/>
    </location>
</feature>
<reference evidence="2 3" key="1">
    <citation type="journal article" date="2015" name="Genome Announc.">
        <title>Expanding the biotechnology potential of lactobacilli through comparative genomics of 213 strains and associated genera.</title>
        <authorList>
            <person name="Sun Z."/>
            <person name="Harris H.M."/>
            <person name="McCann A."/>
            <person name="Guo C."/>
            <person name="Argimon S."/>
            <person name="Zhang W."/>
            <person name="Yang X."/>
            <person name="Jeffery I.B."/>
            <person name="Cooney J.C."/>
            <person name="Kagawa T.F."/>
            <person name="Liu W."/>
            <person name="Song Y."/>
            <person name="Salvetti E."/>
            <person name="Wrobel A."/>
            <person name="Rasinkangas P."/>
            <person name="Parkhill J."/>
            <person name="Rea M.C."/>
            <person name="O'Sullivan O."/>
            <person name="Ritari J."/>
            <person name="Douillard F.P."/>
            <person name="Paul Ross R."/>
            <person name="Yang R."/>
            <person name="Briner A.E."/>
            <person name="Felis G.E."/>
            <person name="de Vos W.M."/>
            <person name="Barrangou R."/>
            <person name="Klaenhammer T.R."/>
            <person name="Caufield P.W."/>
            <person name="Cui Y."/>
            <person name="Zhang H."/>
            <person name="O'Toole P.W."/>
        </authorList>
    </citation>
    <scope>NUCLEOTIDE SEQUENCE [LARGE SCALE GENOMIC DNA]</scope>
    <source>
        <strain evidence="2 3">DSM 13343</strain>
    </source>
</reference>
<feature type="transmembrane region" description="Helical" evidence="1">
    <location>
        <begin position="133"/>
        <end position="154"/>
    </location>
</feature>
<dbReference type="RefSeq" id="WP_054716658.1">
    <property type="nucleotide sequence ID" value="NZ_AZEU01000041.1"/>
</dbReference>
<proteinExistence type="predicted"/>
<dbReference type="AlphaFoldDB" id="A0A0R1RDK5"/>
<keyword evidence="1" id="KW-0472">Membrane</keyword>
<keyword evidence="1" id="KW-1133">Transmembrane helix</keyword>
<keyword evidence="1" id="KW-0812">Transmembrane</keyword>
<dbReference type="OrthoDB" id="2289979at2"/>
<dbReference type="EMBL" id="AZEU01000041">
    <property type="protein sequence ID" value="KRL52309.1"/>
    <property type="molecule type" value="Genomic_DNA"/>
</dbReference>
<evidence type="ECO:0000256" key="1">
    <source>
        <dbReference type="SAM" id="Phobius"/>
    </source>
</evidence>
<organism evidence="2 3">
    <name type="scientific">Lacticaseibacillus manihotivorans DSM 13343 = JCM 12514</name>
    <dbReference type="NCBI Taxonomy" id="1423769"/>
    <lineage>
        <taxon>Bacteria</taxon>
        <taxon>Bacillati</taxon>
        <taxon>Bacillota</taxon>
        <taxon>Bacilli</taxon>
        <taxon>Lactobacillales</taxon>
        <taxon>Lactobacillaceae</taxon>
        <taxon>Lacticaseibacillus</taxon>
    </lineage>
</organism>
<dbReference type="Proteomes" id="UP000051790">
    <property type="component" value="Unassembled WGS sequence"/>
</dbReference>
<comment type="caution">
    <text evidence="2">The sequence shown here is derived from an EMBL/GenBank/DDBJ whole genome shotgun (WGS) entry which is preliminary data.</text>
</comment>
<protein>
    <submittedName>
        <fullName evidence="2">Uncharacterized protein</fullName>
    </submittedName>
</protein>
<name>A0A0R1RDK5_9LACO</name>
<feature type="transmembrane region" description="Helical" evidence="1">
    <location>
        <begin position="60"/>
        <end position="78"/>
    </location>
</feature>
<evidence type="ECO:0000313" key="3">
    <source>
        <dbReference type="Proteomes" id="UP000051790"/>
    </source>
</evidence>
<keyword evidence="3" id="KW-1185">Reference proteome</keyword>
<gene>
    <name evidence="2" type="ORF">FD01_GL002562</name>
</gene>
<feature type="transmembrane region" description="Helical" evidence="1">
    <location>
        <begin position="21"/>
        <end position="40"/>
    </location>
</feature>
<evidence type="ECO:0000313" key="2">
    <source>
        <dbReference type="EMBL" id="KRL52309.1"/>
    </source>
</evidence>
<accession>A0A0R1RDK5</accession>
<sequence>MMTWIKNISRHLIVSLDRMYFFNYLILILTSIGYFAYLYISGLKAGNVDLKTILHGSPYSAIMMIVVLVNLIVGYYLWQKKDDVLASRETARWTFWPLAVCQLLLGNIVNATISLLVYLSISERKLDNTKADASIKSLAIISSAFYILCLTLIISSMTRH</sequence>
<dbReference type="PATRIC" id="fig|1423769.4.peg.2767"/>